<dbReference type="Proteomes" id="UP000554726">
    <property type="component" value="Unassembled WGS sequence"/>
</dbReference>
<keyword evidence="2" id="KW-1185">Reference proteome</keyword>
<evidence type="ECO:0000313" key="1">
    <source>
        <dbReference type="EMBL" id="MBB4592617.1"/>
    </source>
</evidence>
<dbReference type="EMBL" id="JACHNS010000002">
    <property type="protein sequence ID" value="MBB4592617.1"/>
    <property type="molecule type" value="Genomic_DNA"/>
</dbReference>
<reference evidence="1 2" key="1">
    <citation type="submission" date="2020-08" db="EMBL/GenBank/DDBJ databases">
        <title>Studying the diversity of plant-associated saprophytic bacteria and their role in host health and plant-pathogen interactions.</title>
        <authorList>
            <person name="Potnis N."/>
        </authorList>
    </citation>
    <scope>NUCLEOTIDE SEQUENCE [LARGE SCALE GENOMIC DNA]</scope>
    <source>
        <strain evidence="1 2">F16</strain>
    </source>
</reference>
<evidence type="ECO:0000313" key="2">
    <source>
        <dbReference type="Proteomes" id="UP000554726"/>
    </source>
</evidence>
<protein>
    <submittedName>
        <fullName evidence="1">Uncharacterized protein</fullName>
    </submittedName>
</protein>
<name>A0ABR6JIK2_9XANT</name>
<organism evidence="1 2">
    <name type="scientific">Xanthomonas cannabis</name>
    <dbReference type="NCBI Taxonomy" id="1885674"/>
    <lineage>
        <taxon>Bacteria</taxon>
        <taxon>Pseudomonadati</taxon>
        <taxon>Pseudomonadota</taxon>
        <taxon>Gammaproteobacteria</taxon>
        <taxon>Lysobacterales</taxon>
        <taxon>Lysobacteraceae</taxon>
        <taxon>Xanthomonas</taxon>
    </lineage>
</organism>
<comment type="caution">
    <text evidence="1">The sequence shown here is derived from an EMBL/GenBank/DDBJ whole genome shotgun (WGS) entry which is preliminary data.</text>
</comment>
<proteinExistence type="predicted"/>
<sequence>MLAGRVDARSVVTSCPSPGWLDDPVRCHRPAAQPQPHPLDQVCDIVLIPLSEAFTEDQAFYGVMQGVVDGLDASVKLKP</sequence>
<dbReference type="RefSeq" id="WP_184439579.1">
    <property type="nucleotide sequence ID" value="NZ_JACHNS010000002.1"/>
</dbReference>
<accession>A0ABR6JIK2</accession>
<gene>
    <name evidence="1" type="ORF">FHR60_001257</name>
</gene>